<evidence type="ECO:0000313" key="2">
    <source>
        <dbReference type="EMBL" id="HGU59624.1"/>
    </source>
</evidence>
<sequence>MDVVFGGGKFGLKAVKWLIDNKRDFVVIDSNEDCLVRRKLKEFDGKGEFLKGGVKELTEILLEKKPELVFPTAPIHLAAALVKEFHKMEEWDEKVNCILSGLPSKVIVSVGRGSVVVSYNRDATCLEDCSAPDICPVTKIKKPAPMYELVRFAVPDGFVIKSEYLEPGLGAIKGDLLRELLESVGDRIVVATACRCHGVVTSLKR</sequence>
<dbReference type="EMBL" id="DTAK01000039">
    <property type="protein sequence ID" value="HGU59624.1"/>
    <property type="molecule type" value="Genomic_DNA"/>
</dbReference>
<accession>A0A7C4S8Y5</accession>
<proteinExistence type="predicted"/>
<organism evidence="2">
    <name type="scientific">Geoglobus ahangari</name>
    <dbReference type="NCBI Taxonomy" id="113653"/>
    <lineage>
        <taxon>Archaea</taxon>
        <taxon>Methanobacteriati</taxon>
        <taxon>Methanobacteriota</taxon>
        <taxon>Archaeoglobi</taxon>
        <taxon>Archaeoglobales</taxon>
        <taxon>Archaeoglobaceae</taxon>
        <taxon>Geoglobus</taxon>
    </lineage>
</organism>
<evidence type="ECO:0000313" key="1">
    <source>
        <dbReference type="EMBL" id="HGE65579.1"/>
    </source>
</evidence>
<gene>
    <name evidence="2" type="ORF">ENT89_05625</name>
    <name evidence="1" type="ORF">ENX77_00325</name>
</gene>
<protein>
    <recommendedName>
        <fullName evidence="3">RCK N-terminal domain-containing protein</fullName>
    </recommendedName>
</protein>
<dbReference type="AlphaFoldDB" id="A0A7C4S8Y5"/>
<dbReference type="EMBL" id="DTPI01000004">
    <property type="protein sequence ID" value="HGE65579.1"/>
    <property type="molecule type" value="Genomic_DNA"/>
</dbReference>
<comment type="caution">
    <text evidence="2">The sequence shown here is derived from an EMBL/GenBank/DDBJ whole genome shotgun (WGS) entry which is preliminary data.</text>
</comment>
<evidence type="ECO:0008006" key="3">
    <source>
        <dbReference type="Google" id="ProtNLM"/>
    </source>
</evidence>
<reference evidence="2" key="1">
    <citation type="journal article" date="2020" name="mSystems">
        <title>Genome- and Community-Level Interaction Insights into Carbon Utilization and Element Cycling Functions of Hydrothermarchaeota in Hydrothermal Sediment.</title>
        <authorList>
            <person name="Zhou Z."/>
            <person name="Liu Y."/>
            <person name="Xu W."/>
            <person name="Pan J."/>
            <person name="Luo Z.H."/>
            <person name="Li M."/>
        </authorList>
    </citation>
    <scope>NUCLEOTIDE SEQUENCE [LARGE SCALE GENOMIC DNA]</scope>
    <source>
        <strain evidence="2">SpSt-62</strain>
        <strain evidence="1">SpSt-97</strain>
    </source>
</reference>
<name>A0A7C4S8Y5_9EURY</name>